<dbReference type="InterPro" id="IPR009078">
    <property type="entry name" value="Ferritin-like_SF"/>
</dbReference>
<evidence type="ECO:0000256" key="3">
    <source>
        <dbReference type="ARBA" id="ARBA00045578"/>
    </source>
</evidence>
<name>A0AA40LNC0_CNENI</name>
<comment type="function">
    <text evidence="3">Stores iron in a soluble, non-toxic, readily available form. Important for iron homeostasis. Iron is taken up in the ferrous form and deposited as ferric hydroxides after oxidation. Also plays a role in delivery of iron to cells. Mediates iron uptake in capsule cells of the developing kidney. Delivery to lysosomes by the cargo receptor NCOA4 for autophagic degradation and release or iron.</text>
</comment>
<accession>A0AA40LNC0</accession>
<dbReference type="PANTHER" id="PTHR11431:SF47">
    <property type="entry name" value="FERRITIN LIGHT CHAIN"/>
    <property type="match status" value="1"/>
</dbReference>
<evidence type="ECO:0000313" key="5">
    <source>
        <dbReference type="EMBL" id="KAK1337993.1"/>
    </source>
</evidence>
<dbReference type="SUPFAM" id="SSF47240">
    <property type="entry name" value="Ferritin-like"/>
    <property type="match status" value="1"/>
</dbReference>
<evidence type="ECO:0000313" key="6">
    <source>
        <dbReference type="Proteomes" id="UP001177744"/>
    </source>
</evidence>
<dbReference type="AlphaFoldDB" id="A0AA40LNC0"/>
<dbReference type="GO" id="GO:0008198">
    <property type="term" value="F:ferrous iron binding"/>
    <property type="evidence" value="ECO:0007669"/>
    <property type="project" value="TreeGrafter"/>
</dbReference>
<dbReference type="InterPro" id="IPR001519">
    <property type="entry name" value="Ferritin"/>
</dbReference>
<comment type="subunit">
    <text evidence="4">Oligomer of 24 subunits. There are two types of subunits: L (light) chain and H (heavy) chain. The major chain can be light or heavy, depending on the species and tissue type. The functional molecule forms a roughly spherical shell with a diameter of 12 nm and contains a central cavity into which the insoluble mineral iron core is deposited. Interacts with NCOA4.</text>
</comment>
<comment type="caution">
    <text evidence="5">The sequence shown here is derived from an EMBL/GenBank/DDBJ whole genome shotgun (WGS) entry which is preliminary data.</text>
</comment>
<comment type="subcellular location">
    <subcellularLocation>
        <location evidence="2">Autolysosome</location>
    </subcellularLocation>
</comment>
<dbReference type="GO" id="GO:0008199">
    <property type="term" value="F:ferric iron binding"/>
    <property type="evidence" value="ECO:0007669"/>
    <property type="project" value="InterPro"/>
</dbReference>
<dbReference type="Gene3D" id="1.20.1260.10">
    <property type="match status" value="1"/>
</dbReference>
<dbReference type="GO" id="GO:0006826">
    <property type="term" value="P:iron ion transport"/>
    <property type="evidence" value="ECO:0007669"/>
    <property type="project" value="InterPro"/>
</dbReference>
<sequence length="149" mass="16552">MSSQIPQNYPTEVEAAVNGLATYPNTILPLRASLTHLSLDDVALQGVGHFFRELVETWEGAEHLNDAKPAQRGGRILFQDRILSRILPKRKGQNSGHCGSRPGLGEDLNQALEAMQAWGSAHPDPQLWDFLENHFRGEEVKLINKMGDT</sequence>
<dbReference type="InterPro" id="IPR012347">
    <property type="entry name" value="Ferritin-like"/>
</dbReference>
<dbReference type="EMBL" id="JAULJE010000010">
    <property type="protein sequence ID" value="KAK1337993.1"/>
    <property type="molecule type" value="Genomic_DNA"/>
</dbReference>
<proteinExistence type="predicted"/>
<reference evidence="5" key="1">
    <citation type="submission" date="2023-06" db="EMBL/GenBank/DDBJ databases">
        <title>Reference genome for the Northern bat (Eptesicus nilssonii), a most northern bat species.</title>
        <authorList>
            <person name="Laine V.N."/>
            <person name="Pulliainen A.T."/>
            <person name="Lilley T.M."/>
        </authorList>
    </citation>
    <scope>NUCLEOTIDE SEQUENCE</scope>
    <source>
        <strain evidence="5">BLF_Eptnil</strain>
        <tissue evidence="5">Kidney</tissue>
    </source>
</reference>
<keyword evidence="6" id="KW-1185">Reference proteome</keyword>
<dbReference type="Proteomes" id="UP001177744">
    <property type="component" value="Unassembled WGS sequence"/>
</dbReference>
<evidence type="ECO:0000256" key="2">
    <source>
        <dbReference type="ARBA" id="ARBA00044942"/>
    </source>
</evidence>
<dbReference type="PANTHER" id="PTHR11431">
    <property type="entry name" value="FERRITIN"/>
    <property type="match status" value="1"/>
</dbReference>
<organism evidence="5 6">
    <name type="scientific">Cnephaeus nilssonii</name>
    <name type="common">Northern bat</name>
    <name type="synonym">Eptesicus nilssonii</name>
    <dbReference type="NCBI Taxonomy" id="3371016"/>
    <lineage>
        <taxon>Eukaryota</taxon>
        <taxon>Metazoa</taxon>
        <taxon>Chordata</taxon>
        <taxon>Craniata</taxon>
        <taxon>Vertebrata</taxon>
        <taxon>Euteleostomi</taxon>
        <taxon>Mammalia</taxon>
        <taxon>Eutheria</taxon>
        <taxon>Laurasiatheria</taxon>
        <taxon>Chiroptera</taxon>
        <taxon>Yangochiroptera</taxon>
        <taxon>Vespertilionidae</taxon>
        <taxon>Cnephaeus</taxon>
    </lineage>
</organism>
<evidence type="ECO:0000256" key="4">
    <source>
        <dbReference type="ARBA" id="ARBA00047045"/>
    </source>
</evidence>
<gene>
    <name evidence="5" type="ORF">QTO34_001097</name>
</gene>
<dbReference type="GO" id="GO:0006879">
    <property type="term" value="P:intracellular iron ion homeostasis"/>
    <property type="evidence" value="ECO:0007669"/>
    <property type="project" value="InterPro"/>
</dbReference>
<protein>
    <recommendedName>
        <fullName evidence="1">Ferritin light chain</fullName>
    </recommendedName>
</protein>
<evidence type="ECO:0000256" key="1">
    <source>
        <dbReference type="ARBA" id="ARBA00040044"/>
    </source>
</evidence>
<dbReference type="GO" id="GO:0044754">
    <property type="term" value="C:autolysosome"/>
    <property type="evidence" value="ECO:0007669"/>
    <property type="project" value="UniProtKB-SubCell"/>
</dbReference>